<dbReference type="EMBL" id="LFIV01000212">
    <property type="protein sequence ID" value="KZL65638.1"/>
    <property type="molecule type" value="Genomic_DNA"/>
</dbReference>
<evidence type="ECO:0000313" key="8">
    <source>
        <dbReference type="Proteomes" id="UP000076552"/>
    </source>
</evidence>
<proteinExistence type="predicted"/>
<evidence type="ECO:0000256" key="5">
    <source>
        <dbReference type="PIRSR" id="PIRSR619791-2"/>
    </source>
</evidence>
<dbReference type="GO" id="GO:0006631">
    <property type="term" value="P:fatty acid metabolic process"/>
    <property type="evidence" value="ECO:0007669"/>
    <property type="project" value="UniProtKB-ARBA"/>
</dbReference>
<dbReference type="GO" id="GO:0020037">
    <property type="term" value="F:heme binding"/>
    <property type="evidence" value="ECO:0007669"/>
    <property type="project" value="InterPro"/>
</dbReference>
<dbReference type="InterPro" id="IPR050783">
    <property type="entry name" value="Oxylipin_biosynth_metab"/>
</dbReference>
<feature type="region of interest" description="Disordered" evidence="6">
    <location>
        <begin position="1412"/>
        <end position="1438"/>
    </location>
</feature>
<evidence type="ECO:0000256" key="4">
    <source>
        <dbReference type="ARBA" id="ARBA00023004"/>
    </source>
</evidence>
<keyword evidence="4 5" id="KW-0408">Iron</keyword>
<dbReference type="InterPro" id="IPR037120">
    <property type="entry name" value="Haem_peroxidase_sf_animal"/>
</dbReference>
<gene>
    <name evidence="7" type="ORF">CT0861_07533</name>
</gene>
<dbReference type="STRING" id="708197.A0A166NFW0"/>
<feature type="binding site" description="axial binding residue" evidence="5">
    <location>
        <position position="508"/>
    </location>
    <ligand>
        <name>heme b</name>
        <dbReference type="ChEBI" id="CHEBI:60344"/>
    </ligand>
    <ligandPart>
        <name>Fe</name>
        <dbReference type="ChEBI" id="CHEBI:18248"/>
    </ligandPart>
</feature>
<keyword evidence="5" id="KW-0349">Heme</keyword>
<protein>
    <submittedName>
        <fullName evidence="7">Psi-producing oxygenase C (Linoleate diol synthase)</fullName>
    </submittedName>
</protein>
<evidence type="ECO:0000256" key="2">
    <source>
        <dbReference type="ARBA" id="ARBA00022964"/>
    </source>
</evidence>
<keyword evidence="1 5" id="KW-0479">Metal-binding</keyword>
<evidence type="ECO:0000256" key="1">
    <source>
        <dbReference type="ARBA" id="ARBA00022723"/>
    </source>
</evidence>
<evidence type="ECO:0000256" key="3">
    <source>
        <dbReference type="ARBA" id="ARBA00023002"/>
    </source>
</evidence>
<comment type="caution">
    <text evidence="7">The sequence shown here is derived from an EMBL/GenBank/DDBJ whole genome shotgun (WGS) entry which is preliminary data.</text>
</comment>
<sequence length="1438" mass="161742">MATRPTAETTSREDQLMDLTLQLRNKENAKKYAQFHGDSLISNKITQKVGLLGDLTAALAPGNWGALGDIAGSLLSGKGLDNLGLAQVAGSLSNYSTNREKLINSQVRKKYDKMLHPPLTYLGDAFQYRTADGSFNSALNPHLGQAGAPYAKTVPSKTAPLGALPDPEVLFDRLMAREDGGRQSQSGLSSMLLYHATIIIHDIFRTNEDDKNISDSSSYLDLSPLYGYTEDMVRKVRDDKYKLGLLKPDTFAEDRLLRQPPGVCIMLVMYNRYHNYAARQLLQINENGRFSVPEMYSGTRLVALIKEHLPDRNDHGVKAPLDSKVELLCNEYEDSWDRVRAARPPDAPDAPEKQSYETPEQTALREAAEKKRKAALDLITAFESGELYAGFADVERQLKQKLEEKGHKLERESPALLKSFEKKCKDFKIAWQAAWDKQDDDLFNTARLITQGMYVNISIHDYLRTLMGFHQFDTDFTLDPRKDFDQKKTTRGLGNQVTVEFNLLYRFHCAISLRDEEYTKDYMMAVLGIEDPDHLSLPEFLKVMAYGKQKGIKPVEPWQVTFGVPGNPATKATPSSEDGHSTDRSRNGSDSGISMDGTLVGVDLTKAKKAPAVATPSVANSKHFARNEITNLFDDQQMLNELTAAMDEPLSNFGPRNVPKCLKPVEMMGIMQARKWEVGTLNDFRRFFKLPVHTTFESVSANPDIQNALRDLYESPDKIELYPGIFCESDAKMGLDPGPAESSSALWSAIFSDAITLVRSDRFYTVDWNTQSLTAWGMKEVTPDNEVCKSSVFHRLIQRAFPGWLPPDSLRWFNPFYTAKQNAIYAEQQGYASQFKETANIELGPCYDRAKAAATIVACPPKKPQKPCYLDNFDDIRKVLKGDQSDHFTNPVFSYKANLPPALRYVLDRETVRPIEFDRKILENYVKSADKDLKTYLSELMTCIIKRESVSITNAEFQIDATRDFAIPVVTRYMAAFLGFSHKLREVPATSSVLDKRTQTAHHGTYTENEIYQHITNCQVFLAYNTDETKWMARRQVFQKSVEFLIELARQGTIWEAKQMFGLSNMLFGREKTNPMHQMGVFVARQILKHEPDQVRAAAILLLISLDFAYNAVVSFTATLDGFMEDLCQVANGDNIEAEPKWLALQRAALADEDTVVEKMVQNMARAKVNLPIVRQVLKEGQFEFVGVDEDADGPYKGKSTTLKEGQYVVLDLTPATASAEEAQDTDRVEFLTLQLSIADKYAVFSPRRFTPLSQAQMIKFIALTRNTRRGPAAQGELKRVHLKATAEGYANYMAPERVKWIKGQVHELKDRKKASRIFNDKIFRPGFYTYLTPAWDEYVPFPMTWKIRFDGFGKSDYIDKKGVKYGQVRTVGKDLPDFCPPWYQPKGPSSVGGTFAMVECVCADGATSGCGCSGGKAGRKERPPKPMAMSSGCQAPH</sequence>
<keyword evidence="2" id="KW-0223">Dioxygenase</keyword>
<accession>A0A166NFW0</accession>
<dbReference type="GO" id="GO:0006979">
    <property type="term" value="P:response to oxidative stress"/>
    <property type="evidence" value="ECO:0007669"/>
    <property type="project" value="InterPro"/>
</dbReference>
<feature type="region of interest" description="Disordered" evidence="6">
    <location>
        <begin position="341"/>
        <end position="367"/>
    </location>
</feature>
<dbReference type="GO" id="GO:0051213">
    <property type="term" value="F:dioxygenase activity"/>
    <property type="evidence" value="ECO:0007669"/>
    <property type="project" value="UniProtKB-KW"/>
</dbReference>
<dbReference type="Gene3D" id="1.10.640.10">
    <property type="entry name" value="Haem peroxidase domain superfamily, animal type"/>
    <property type="match status" value="3"/>
</dbReference>
<evidence type="ECO:0000313" key="7">
    <source>
        <dbReference type="EMBL" id="KZL65638.1"/>
    </source>
</evidence>
<dbReference type="PANTHER" id="PTHR11903">
    <property type="entry name" value="PROSTAGLANDIN G/H SYNTHASE"/>
    <property type="match status" value="1"/>
</dbReference>
<dbReference type="Proteomes" id="UP000076552">
    <property type="component" value="Unassembled WGS sequence"/>
</dbReference>
<evidence type="ECO:0000256" key="6">
    <source>
        <dbReference type="SAM" id="MobiDB-lite"/>
    </source>
</evidence>
<dbReference type="GO" id="GO:0046872">
    <property type="term" value="F:metal ion binding"/>
    <property type="evidence" value="ECO:0007669"/>
    <property type="project" value="UniProtKB-KW"/>
</dbReference>
<reference evidence="7 8" key="1">
    <citation type="submission" date="2015-06" db="EMBL/GenBank/DDBJ databases">
        <title>Survival trade-offs in plant roots during colonization by closely related pathogenic and mutualistic fungi.</title>
        <authorList>
            <person name="Hacquard S."/>
            <person name="Kracher B."/>
            <person name="Hiruma K."/>
            <person name="Weinman A."/>
            <person name="Muench P."/>
            <person name="Garrido Oter R."/>
            <person name="Ver Loren van Themaat E."/>
            <person name="Dallerey J.-F."/>
            <person name="Damm U."/>
            <person name="Henrissat B."/>
            <person name="Lespinet O."/>
            <person name="Thon M."/>
            <person name="Kemen E."/>
            <person name="McHardy A.C."/>
            <person name="Schulze-Lefert P."/>
            <person name="O'Connell R.J."/>
        </authorList>
    </citation>
    <scope>NUCLEOTIDE SEQUENCE [LARGE SCALE GENOMIC DNA]</scope>
    <source>
        <strain evidence="7 8">0861</strain>
    </source>
</reference>
<feature type="compositionally biased region" description="Basic and acidic residues" evidence="6">
    <location>
        <begin position="577"/>
        <end position="587"/>
    </location>
</feature>
<dbReference type="PROSITE" id="PS50292">
    <property type="entry name" value="PEROXIDASE_3"/>
    <property type="match status" value="1"/>
</dbReference>
<keyword evidence="3" id="KW-0560">Oxidoreductase</keyword>
<dbReference type="Pfam" id="PF03098">
    <property type="entry name" value="An_peroxidase"/>
    <property type="match status" value="2"/>
</dbReference>
<dbReference type="GO" id="GO:0004601">
    <property type="term" value="F:peroxidase activity"/>
    <property type="evidence" value="ECO:0007669"/>
    <property type="project" value="InterPro"/>
</dbReference>
<organism evidence="7 8">
    <name type="scientific">Colletotrichum tofieldiae</name>
    <dbReference type="NCBI Taxonomy" id="708197"/>
    <lineage>
        <taxon>Eukaryota</taxon>
        <taxon>Fungi</taxon>
        <taxon>Dikarya</taxon>
        <taxon>Ascomycota</taxon>
        <taxon>Pezizomycotina</taxon>
        <taxon>Sordariomycetes</taxon>
        <taxon>Hypocreomycetidae</taxon>
        <taxon>Glomerellales</taxon>
        <taxon>Glomerellaceae</taxon>
        <taxon>Colletotrichum</taxon>
        <taxon>Colletotrichum spaethianum species complex</taxon>
    </lineage>
</organism>
<feature type="region of interest" description="Disordered" evidence="6">
    <location>
        <begin position="563"/>
        <end position="595"/>
    </location>
</feature>
<name>A0A166NFW0_9PEZI</name>
<dbReference type="SUPFAM" id="SSF48113">
    <property type="entry name" value="Heme-dependent peroxidases"/>
    <property type="match status" value="1"/>
</dbReference>
<dbReference type="PANTHER" id="PTHR11903:SF13">
    <property type="entry name" value="LINOLEATE 10R-LIPOXYGENASE"/>
    <property type="match status" value="1"/>
</dbReference>
<keyword evidence="8" id="KW-1185">Reference proteome</keyword>
<dbReference type="InterPro" id="IPR019791">
    <property type="entry name" value="Haem_peroxidase_animal"/>
</dbReference>
<dbReference type="InterPro" id="IPR010255">
    <property type="entry name" value="Haem_peroxidase_sf"/>
</dbReference>